<organism evidence="2 3">
    <name type="scientific">Stutzerimonas stutzeri</name>
    <name type="common">Pseudomonas stutzeri</name>
    <dbReference type="NCBI Taxonomy" id="316"/>
    <lineage>
        <taxon>Bacteria</taxon>
        <taxon>Pseudomonadati</taxon>
        <taxon>Pseudomonadota</taxon>
        <taxon>Gammaproteobacteria</taxon>
        <taxon>Pseudomonadales</taxon>
        <taxon>Pseudomonadaceae</taxon>
        <taxon>Stutzerimonas</taxon>
    </lineage>
</organism>
<evidence type="ECO:0000313" key="3">
    <source>
        <dbReference type="Proteomes" id="UP000236023"/>
    </source>
</evidence>
<dbReference type="SUPFAM" id="SSF50249">
    <property type="entry name" value="Nucleic acid-binding proteins"/>
    <property type="match status" value="1"/>
</dbReference>
<dbReference type="InterPro" id="IPR002878">
    <property type="entry name" value="ChsH2_C"/>
</dbReference>
<dbReference type="Proteomes" id="UP000236023">
    <property type="component" value="Unassembled WGS sequence"/>
</dbReference>
<dbReference type="InterPro" id="IPR012340">
    <property type="entry name" value="NA-bd_OB-fold"/>
</dbReference>
<dbReference type="AlphaFoldDB" id="A0A2N8SXK8"/>
<evidence type="ECO:0000313" key="2">
    <source>
        <dbReference type="EMBL" id="PNG07230.1"/>
    </source>
</evidence>
<gene>
    <name evidence="2" type="ORF">CXK94_17540</name>
</gene>
<dbReference type="Pfam" id="PF01796">
    <property type="entry name" value="OB_ChsH2_C"/>
    <property type="match status" value="1"/>
</dbReference>
<dbReference type="RefSeq" id="WP_102895300.1">
    <property type="nucleotide sequence ID" value="NZ_JAMOHU010000020.1"/>
</dbReference>
<reference evidence="2 3" key="1">
    <citation type="submission" date="2018-01" db="EMBL/GenBank/DDBJ databases">
        <title>Denitrification phenotypes of diverse strains of Pseudomonas stutzeri.</title>
        <authorList>
            <person name="Milligan D.A."/>
            <person name="Bergaust L."/>
            <person name="Bakken L.R."/>
            <person name="Frostegard A."/>
        </authorList>
    </citation>
    <scope>NUCLEOTIDE SEQUENCE [LARGE SCALE GENOMIC DNA]</scope>
    <source>
        <strain evidence="2 3">24a75</strain>
    </source>
</reference>
<accession>A0A2N8SXK8</accession>
<dbReference type="EMBL" id="POUT01000010">
    <property type="protein sequence ID" value="PNG07230.1"/>
    <property type="molecule type" value="Genomic_DNA"/>
</dbReference>
<proteinExistence type="predicted"/>
<evidence type="ECO:0000259" key="1">
    <source>
        <dbReference type="Pfam" id="PF01796"/>
    </source>
</evidence>
<feature type="domain" description="ChsH2 C-terminal OB-fold" evidence="1">
    <location>
        <begin position="45"/>
        <end position="99"/>
    </location>
</feature>
<sequence>MRTSLWSADAPARLLASCHRATGEIVFPPVPAHSPLADRYEGLLLEGEGTLYSFTVIHPSAKSGLPPFALGYLDLAGPARLFGRVNGARRPVIGDACRIVPDATYGYAFELLEAAQ</sequence>
<protein>
    <submittedName>
        <fullName evidence="2">Nucleotide-binding protein</fullName>
    </submittedName>
</protein>
<comment type="caution">
    <text evidence="2">The sequence shown here is derived from an EMBL/GenBank/DDBJ whole genome shotgun (WGS) entry which is preliminary data.</text>
</comment>
<name>A0A2N8SXK8_STUST</name>